<name>A0A812CWH3_ACAPH</name>
<comment type="caution">
    <text evidence="2">The sequence shown here is derived from an EMBL/GenBank/DDBJ whole genome shotgun (WGS) entry which is preliminary data.</text>
</comment>
<sequence>MYWLQALQKKRRKYSETRVSKDPVRQVWVNPDPLSKKSILALSAESDGTASTSESQTNTQASASTSRTRIWSLAALQSEIVNILNSHKQQRAPDNSSVPQSNSCFVNIHLYFSVPLHSSHFFLPAFFYSFFFYPVVSFFSSFCFFVFSSHVLFLSIIYFLFLFSIDLSSVIYFFSLFIRSLSSINYPYLLTLHFFLFIIFLSVYYFLFPDSLPSPYSLISFLPYLFDN</sequence>
<dbReference type="Proteomes" id="UP000597762">
    <property type="component" value="Unassembled WGS sequence"/>
</dbReference>
<accession>A0A812CWH3</accession>
<dbReference type="EMBL" id="CAHIKZ030002121">
    <property type="protein sequence ID" value="CAE1281562.1"/>
    <property type="molecule type" value="Genomic_DNA"/>
</dbReference>
<keyword evidence="1" id="KW-1133">Transmembrane helix</keyword>
<reference evidence="2" key="1">
    <citation type="submission" date="2021-01" db="EMBL/GenBank/DDBJ databases">
        <authorList>
            <person name="Li R."/>
            <person name="Bekaert M."/>
        </authorList>
    </citation>
    <scope>NUCLEOTIDE SEQUENCE</scope>
    <source>
        <strain evidence="2">Farmed</strain>
    </source>
</reference>
<dbReference type="AlphaFoldDB" id="A0A812CWH3"/>
<organism evidence="2 3">
    <name type="scientific">Acanthosepion pharaonis</name>
    <name type="common">Pharaoh cuttlefish</name>
    <name type="synonym">Sepia pharaonis</name>
    <dbReference type="NCBI Taxonomy" id="158019"/>
    <lineage>
        <taxon>Eukaryota</taxon>
        <taxon>Metazoa</taxon>
        <taxon>Spiralia</taxon>
        <taxon>Lophotrochozoa</taxon>
        <taxon>Mollusca</taxon>
        <taxon>Cephalopoda</taxon>
        <taxon>Coleoidea</taxon>
        <taxon>Decapodiformes</taxon>
        <taxon>Sepiida</taxon>
        <taxon>Sepiina</taxon>
        <taxon>Sepiidae</taxon>
        <taxon>Acanthosepion</taxon>
    </lineage>
</organism>
<keyword evidence="3" id="KW-1185">Reference proteome</keyword>
<evidence type="ECO:0000256" key="1">
    <source>
        <dbReference type="SAM" id="Phobius"/>
    </source>
</evidence>
<gene>
    <name evidence="2" type="ORF">SPHA_42951</name>
</gene>
<proteinExistence type="predicted"/>
<feature type="transmembrane region" description="Helical" evidence="1">
    <location>
        <begin position="153"/>
        <end position="174"/>
    </location>
</feature>
<keyword evidence="1" id="KW-0472">Membrane</keyword>
<feature type="transmembrane region" description="Helical" evidence="1">
    <location>
        <begin position="125"/>
        <end position="147"/>
    </location>
</feature>
<keyword evidence="1" id="KW-0812">Transmembrane</keyword>
<protein>
    <submittedName>
        <fullName evidence="2">Uncharacterized protein</fullName>
    </submittedName>
</protein>
<feature type="transmembrane region" description="Helical" evidence="1">
    <location>
        <begin position="186"/>
        <end position="207"/>
    </location>
</feature>
<evidence type="ECO:0000313" key="2">
    <source>
        <dbReference type="EMBL" id="CAE1281562.1"/>
    </source>
</evidence>
<evidence type="ECO:0000313" key="3">
    <source>
        <dbReference type="Proteomes" id="UP000597762"/>
    </source>
</evidence>